<dbReference type="SUPFAM" id="SSF53474">
    <property type="entry name" value="alpha/beta-Hydrolases"/>
    <property type="match status" value="1"/>
</dbReference>
<dbReference type="InterPro" id="IPR000073">
    <property type="entry name" value="AB_hydrolase_1"/>
</dbReference>
<dbReference type="PRINTS" id="PR00111">
    <property type="entry name" value="ABHYDROLASE"/>
</dbReference>
<dbReference type="PANTHER" id="PTHR43194">
    <property type="entry name" value="HYDROLASE ALPHA/BETA FOLD FAMILY"/>
    <property type="match status" value="1"/>
</dbReference>
<evidence type="ECO:0000313" key="3">
    <source>
        <dbReference type="EMBL" id="TCK19981.1"/>
    </source>
</evidence>
<dbReference type="GO" id="GO:0003824">
    <property type="term" value="F:catalytic activity"/>
    <property type="evidence" value="ECO:0007669"/>
    <property type="project" value="UniProtKB-ARBA"/>
</dbReference>
<dbReference type="Pfam" id="PF00561">
    <property type="entry name" value="Abhydrolase_1"/>
    <property type="match status" value="1"/>
</dbReference>
<proteinExistence type="predicted"/>
<keyword evidence="4" id="KW-1185">Reference proteome</keyword>
<dbReference type="Gene3D" id="3.40.50.1820">
    <property type="entry name" value="alpha/beta hydrolase"/>
    <property type="match status" value="1"/>
</dbReference>
<name>A0A4R1HGJ6_PSEEN</name>
<protein>
    <submittedName>
        <fullName evidence="3">Pimeloyl-ACP methyl ester carboxylesterase</fullName>
    </submittedName>
</protein>
<dbReference type="PANTHER" id="PTHR43194:SF2">
    <property type="entry name" value="PEROXISOMAL MEMBRANE PROTEIN LPX1"/>
    <property type="match status" value="1"/>
</dbReference>
<dbReference type="RefSeq" id="WP_243653653.1">
    <property type="nucleotide sequence ID" value="NZ_SMFZ01000002.1"/>
</dbReference>
<dbReference type="Proteomes" id="UP000295560">
    <property type="component" value="Unassembled WGS sequence"/>
</dbReference>
<evidence type="ECO:0000259" key="2">
    <source>
        <dbReference type="Pfam" id="PF00561"/>
    </source>
</evidence>
<dbReference type="InterPro" id="IPR050228">
    <property type="entry name" value="Carboxylesterase_BioH"/>
</dbReference>
<dbReference type="AlphaFoldDB" id="A0A4R1HGJ6"/>
<reference evidence="3 4" key="1">
    <citation type="submission" date="2019-03" db="EMBL/GenBank/DDBJ databases">
        <title>Sequencing the genomes of 1000 actinobacteria strains.</title>
        <authorList>
            <person name="Klenk H.-P."/>
        </authorList>
    </citation>
    <scope>NUCLEOTIDE SEQUENCE [LARGE SCALE GENOMIC DNA]</scope>
    <source>
        <strain evidence="3 4">DSM 44969</strain>
    </source>
</reference>
<organism evidence="3 4">
    <name type="scientific">Pseudonocardia endophytica</name>
    <dbReference type="NCBI Taxonomy" id="401976"/>
    <lineage>
        <taxon>Bacteria</taxon>
        <taxon>Bacillati</taxon>
        <taxon>Actinomycetota</taxon>
        <taxon>Actinomycetes</taxon>
        <taxon>Pseudonocardiales</taxon>
        <taxon>Pseudonocardiaceae</taxon>
        <taxon>Pseudonocardia</taxon>
    </lineage>
</organism>
<sequence>MRWSLRSSDGVDLEVVEFGGTGRPVVLLHGLTGRATTWWAVARELVGHGRVVGLDARGHGRSGRPEPGDPDAWSPGRMAADVVELLERLGPSALVGHSMGGLAALLAASRRPDLVTAVVVEDMAVDLTALPSDAAGEYASAGQPFASLAAVREAFPGVGDYMTECVEERDDGYHLLVDLADATAIATHWTHTSHWDALDAIRAPTLLIEAEDSIVPPGQAEEMARRISGCEHVRIAGTGHLVHDGPHPRYLEVVHALLDRT</sequence>
<dbReference type="EMBL" id="SMFZ01000002">
    <property type="protein sequence ID" value="TCK19981.1"/>
    <property type="molecule type" value="Genomic_DNA"/>
</dbReference>
<gene>
    <name evidence="3" type="ORF">EV378_3926</name>
</gene>
<feature type="region of interest" description="Disordered" evidence="1">
    <location>
        <begin position="56"/>
        <end position="75"/>
    </location>
</feature>
<accession>A0A4R1HGJ6</accession>
<dbReference type="InterPro" id="IPR029058">
    <property type="entry name" value="AB_hydrolase_fold"/>
</dbReference>
<evidence type="ECO:0000313" key="4">
    <source>
        <dbReference type="Proteomes" id="UP000295560"/>
    </source>
</evidence>
<comment type="caution">
    <text evidence="3">The sequence shown here is derived from an EMBL/GenBank/DDBJ whole genome shotgun (WGS) entry which is preliminary data.</text>
</comment>
<evidence type="ECO:0000256" key="1">
    <source>
        <dbReference type="SAM" id="MobiDB-lite"/>
    </source>
</evidence>
<feature type="domain" description="AB hydrolase-1" evidence="2">
    <location>
        <begin position="24"/>
        <end position="243"/>
    </location>
</feature>